<dbReference type="InterPro" id="IPR013217">
    <property type="entry name" value="Methyltransf_12"/>
</dbReference>
<dbReference type="RefSeq" id="WP_432705305.1">
    <property type="nucleotide sequence ID" value="NZ_BSTX01000001.1"/>
</dbReference>
<keyword evidence="6" id="KW-0949">S-adenosyl-L-methionine</keyword>
<dbReference type="GO" id="GO:0090486">
    <property type="term" value="F:small RNA 2'-O-methyltransferase activity"/>
    <property type="evidence" value="ECO:0007669"/>
    <property type="project" value="UniProtKB-EC"/>
</dbReference>
<keyword evidence="17" id="KW-1185">Reference proteome</keyword>
<keyword evidence="7" id="KW-0479">Metal-binding</keyword>
<keyword evidence="4" id="KW-0489">Methyltransferase</keyword>
<dbReference type="InterPro" id="IPR038546">
    <property type="entry name" value="Hen1_N_sf"/>
</dbReference>
<feature type="domain" description="Methyltransferase type 12" evidence="14">
    <location>
        <begin position="486"/>
        <end position="574"/>
    </location>
</feature>
<feature type="compositionally biased region" description="Low complexity" evidence="13">
    <location>
        <begin position="348"/>
        <end position="358"/>
    </location>
</feature>
<sequence length="662" mass="69355">MLLTISTTHRPATDLGHLLMKHPDKVQSFDTSAGPAYVCYPQADDERCTAALVLDVDPVALARRRDGRDFTLGRYVNDRPYAASSLLSVALGKVFGTALSGRSKTRPDLAATPIPLDLDVPVLRGTAELCERLFAPLGWTVTADALSLDPDRPEWGDAPYVHLRLTGVHTVAAALGHLYVLLPVLDDAKHYWVTTDEVEKLLRAGAGWLATHPARDLITRRYLKRKGDLVRAARAALLSEEIADLVDPTDSPDGPNGTDTATDRNDAAENAAHSRAHDAASVSTHTPTESAAVPDPGTTTPGSGAAIADPGAAAASGPTSATTDAAAPDPAAPESTAPATGQARRDPLPAASAPGPASVTLDSIPEPDGDAAMAKAEPATSTSTSTKTSEPTSVTPITIPEPDGDAATATADANADAGSGARAAGSSASSGASADSGAETGTRADTDTDTAAQATQPTPRPLTLVQHRHRAVLAALKASGARTVADLGCGGGALLAELFADHSFTRVLGADVSSRALEIAERRLWLDRRGDLELARISLIQTALTYTDDRLKGFDAAVLMEVIEHLDEPRLPALAYAVLGHAAPRTVIVTTPNAEYNPRYEGLTGMRHHDHRFEWDRARFAAWCAEQAGRHGYRVELRAVGEADAEVGAPTQMAVFTKEADR</sequence>
<comment type="caution">
    <text evidence="16">The sequence shown here is derived from an EMBL/GenBank/DDBJ whole genome shotgun (WGS) entry which is preliminary data.</text>
</comment>
<evidence type="ECO:0000259" key="14">
    <source>
        <dbReference type="Pfam" id="PF08242"/>
    </source>
</evidence>
<dbReference type="GO" id="GO:0031047">
    <property type="term" value="P:regulatory ncRNA-mediated gene silencing"/>
    <property type="evidence" value="ECO:0007669"/>
    <property type="project" value="UniProtKB-KW"/>
</dbReference>
<dbReference type="EC" id="2.1.1.386" evidence="11"/>
<feature type="compositionally biased region" description="Low complexity" evidence="13">
    <location>
        <begin position="405"/>
        <end position="464"/>
    </location>
</feature>
<dbReference type="GO" id="GO:0003723">
    <property type="term" value="F:RNA binding"/>
    <property type="evidence" value="ECO:0007669"/>
    <property type="project" value="UniProtKB-KW"/>
</dbReference>
<dbReference type="SUPFAM" id="SSF53335">
    <property type="entry name" value="S-adenosyl-L-methionine-dependent methyltransferases"/>
    <property type="match status" value="1"/>
</dbReference>
<proteinExistence type="inferred from homology"/>
<dbReference type="Pfam" id="PF08242">
    <property type="entry name" value="Methyltransf_12"/>
    <property type="match status" value="1"/>
</dbReference>
<dbReference type="InterPro" id="IPR024026">
    <property type="entry name" value="3'-RNA_MeTfrase_Hen1_bac"/>
</dbReference>
<dbReference type="GO" id="GO:0046872">
    <property type="term" value="F:metal ion binding"/>
    <property type="evidence" value="ECO:0007669"/>
    <property type="project" value="UniProtKB-KW"/>
</dbReference>
<evidence type="ECO:0000256" key="4">
    <source>
        <dbReference type="ARBA" id="ARBA00022603"/>
    </source>
</evidence>
<evidence type="ECO:0000256" key="9">
    <source>
        <dbReference type="ARBA" id="ARBA00022884"/>
    </source>
</evidence>
<name>A0A9W6W899_9ACTN</name>
<feature type="region of interest" description="Disordered" evidence="13">
    <location>
        <begin position="244"/>
        <end position="465"/>
    </location>
</feature>
<evidence type="ECO:0000256" key="8">
    <source>
        <dbReference type="ARBA" id="ARBA00022842"/>
    </source>
</evidence>
<evidence type="ECO:0000256" key="3">
    <source>
        <dbReference type="ARBA" id="ARBA00021330"/>
    </source>
</evidence>
<evidence type="ECO:0000256" key="2">
    <source>
        <dbReference type="ARBA" id="ARBA00009026"/>
    </source>
</evidence>
<keyword evidence="10" id="KW-0943">RNA-mediated gene silencing</keyword>
<dbReference type="Pfam" id="PF12623">
    <property type="entry name" value="Hen1_L"/>
    <property type="match status" value="1"/>
</dbReference>
<evidence type="ECO:0000256" key="5">
    <source>
        <dbReference type="ARBA" id="ARBA00022679"/>
    </source>
</evidence>
<evidence type="ECO:0000313" key="16">
    <source>
        <dbReference type="EMBL" id="GLZ77374.1"/>
    </source>
</evidence>
<feature type="compositionally biased region" description="Low complexity" evidence="13">
    <location>
        <begin position="375"/>
        <end position="393"/>
    </location>
</feature>
<keyword evidence="5" id="KW-0808">Transferase</keyword>
<gene>
    <name evidence="16" type="ORF">Afil01_21810</name>
</gene>
<dbReference type="PANTHER" id="PTHR21404:SF3">
    <property type="entry name" value="SMALL RNA 2'-O-METHYLTRANSFERASE"/>
    <property type="match status" value="1"/>
</dbReference>
<keyword evidence="8" id="KW-0460">Magnesium</keyword>
<dbReference type="InterPro" id="IPR026610">
    <property type="entry name" value="Hen1"/>
</dbReference>
<evidence type="ECO:0000256" key="7">
    <source>
        <dbReference type="ARBA" id="ARBA00022723"/>
    </source>
</evidence>
<dbReference type="Gene3D" id="3.40.50.150">
    <property type="entry name" value="Vaccinia Virus protein VP39"/>
    <property type="match status" value="1"/>
</dbReference>
<dbReference type="EMBL" id="BSTX01000001">
    <property type="protein sequence ID" value="GLZ77374.1"/>
    <property type="molecule type" value="Genomic_DNA"/>
</dbReference>
<dbReference type="Gene3D" id="3.30.1610.20">
    <property type="entry name" value="Hen1, N-terminal domain"/>
    <property type="match status" value="1"/>
</dbReference>
<evidence type="ECO:0000256" key="12">
    <source>
        <dbReference type="ARBA" id="ARBA00048418"/>
    </source>
</evidence>
<evidence type="ECO:0000256" key="13">
    <source>
        <dbReference type="SAM" id="MobiDB-lite"/>
    </source>
</evidence>
<comment type="cofactor">
    <cofactor evidence="1">
        <name>Mg(2+)</name>
        <dbReference type="ChEBI" id="CHEBI:18420"/>
    </cofactor>
</comment>
<comment type="catalytic activity">
    <reaction evidence="12">
        <text>small RNA 3'-end nucleotide + S-adenosyl-L-methionine = small RNA 3'-end 2'-O-methylnucleotide + S-adenosyl-L-homocysteine + H(+)</text>
        <dbReference type="Rhea" id="RHEA:37887"/>
        <dbReference type="Rhea" id="RHEA-COMP:10415"/>
        <dbReference type="Rhea" id="RHEA-COMP:10416"/>
        <dbReference type="ChEBI" id="CHEBI:15378"/>
        <dbReference type="ChEBI" id="CHEBI:57856"/>
        <dbReference type="ChEBI" id="CHEBI:59789"/>
        <dbReference type="ChEBI" id="CHEBI:74896"/>
        <dbReference type="ChEBI" id="CHEBI:74898"/>
        <dbReference type="EC" id="2.1.1.386"/>
    </reaction>
</comment>
<dbReference type="PANTHER" id="PTHR21404">
    <property type="entry name" value="HEN1"/>
    <property type="match status" value="1"/>
</dbReference>
<comment type="similarity">
    <text evidence="2">Belongs to the methyltransferase superfamily. HEN1 family.</text>
</comment>
<dbReference type="InterPro" id="IPR029063">
    <property type="entry name" value="SAM-dependent_MTases_sf"/>
</dbReference>
<keyword evidence="9" id="KW-0694">RNA-binding</keyword>
<dbReference type="CDD" id="cd02440">
    <property type="entry name" value="AdoMet_MTases"/>
    <property type="match status" value="1"/>
</dbReference>
<evidence type="ECO:0000259" key="15">
    <source>
        <dbReference type="Pfam" id="PF12623"/>
    </source>
</evidence>
<dbReference type="InterPro" id="IPR024740">
    <property type="entry name" value="Hen1_N"/>
</dbReference>
<accession>A0A9W6W899</accession>
<evidence type="ECO:0000256" key="1">
    <source>
        <dbReference type="ARBA" id="ARBA00001946"/>
    </source>
</evidence>
<protein>
    <recommendedName>
        <fullName evidence="3">Small RNA 2'-O-methyltransferase</fullName>
        <ecNumber evidence="11">2.1.1.386</ecNumber>
    </recommendedName>
</protein>
<feature type="compositionally biased region" description="Low complexity" evidence="13">
    <location>
        <begin position="301"/>
        <end position="341"/>
    </location>
</feature>
<evidence type="ECO:0000256" key="6">
    <source>
        <dbReference type="ARBA" id="ARBA00022691"/>
    </source>
</evidence>
<dbReference type="GO" id="GO:0001510">
    <property type="term" value="P:RNA methylation"/>
    <property type="evidence" value="ECO:0007669"/>
    <property type="project" value="InterPro"/>
</dbReference>
<reference evidence="16" key="1">
    <citation type="submission" date="2023-03" db="EMBL/GenBank/DDBJ databases">
        <title>Actinorhabdospora filicis NBRC 111898.</title>
        <authorList>
            <person name="Ichikawa N."/>
            <person name="Sato H."/>
            <person name="Tonouchi N."/>
        </authorList>
    </citation>
    <scope>NUCLEOTIDE SEQUENCE</scope>
    <source>
        <strain evidence="16">NBRC 111898</strain>
    </source>
</reference>
<dbReference type="NCBIfam" id="TIGR04074">
    <property type="entry name" value="bacter_Hen1"/>
    <property type="match status" value="1"/>
</dbReference>
<feature type="domain" description="Hen1 N-terminal" evidence="15">
    <location>
        <begin position="1"/>
        <end position="236"/>
    </location>
</feature>
<evidence type="ECO:0000256" key="11">
    <source>
        <dbReference type="ARBA" id="ARBA00035025"/>
    </source>
</evidence>
<dbReference type="Proteomes" id="UP001165079">
    <property type="component" value="Unassembled WGS sequence"/>
</dbReference>
<dbReference type="AlphaFoldDB" id="A0A9W6W899"/>
<organism evidence="16 17">
    <name type="scientific">Actinorhabdospora filicis</name>
    <dbReference type="NCBI Taxonomy" id="1785913"/>
    <lineage>
        <taxon>Bacteria</taxon>
        <taxon>Bacillati</taxon>
        <taxon>Actinomycetota</taxon>
        <taxon>Actinomycetes</taxon>
        <taxon>Micromonosporales</taxon>
        <taxon>Micromonosporaceae</taxon>
        <taxon>Actinorhabdospora</taxon>
    </lineage>
</organism>
<evidence type="ECO:0000256" key="10">
    <source>
        <dbReference type="ARBA" id="ARBA00023158"/>
    </source>
</evidence>
<evidence type="ECO:0000313" key="17">
    <source>
        <dbReference type="Proteomes" id="UP001165079"/>
    </source>
</evidence>